<dbReference type="Gene3D" id="3.40.50.150">
    <property type="entry name" value="Vaccinia Virus protein VP39"/>
    <property type="match status" value="1"/>
</dbReference>
<feature type="domain" description="Ribosomal RNA methyltransferase FtsJ" evidence="1">
    <location>
        <begin position="2"/>
        <end position="44"/>
    </location>
</feature>
<keyword evidence="2" id="KW-0489">Methyltransferase</keyword>
<dbReference type="GO" id="GO:0032259">
    <property type="term" value="P:methylation"/>
    <property type="evidence" value="ECO:0007669"/>
    <property type="project" value="UniProtKB-KW"/>
</dbReference>
<keyword evidence="2" id="KW-0808">Transferase</keyword>
<dbReference type="EMBL" id="KQ254398">
    <property type="protein sequence ID" value="KNC69563.1"/>
    <property type="molecule type" value="Genomic_DNA"/>
</dbReference>
<dbReference type="Pfam" id="PF01728">
    <property type="entry name" value="FtsJ"/>
    <property type="match status" value="1"/>
</dbReference>
<evidence type="ECO:0000313" key="2">
    <source>
        <dbReference type="EMBL" id="KNC69563.1"/>
    </source>
</evidence>
<dbReference type="GeneID" id="25918429"/>
<dbReference type="AlphaFoldDB" id="A0A0L0F0B6"/>
<gene>
    <name evidence="2" type="ORF">SARC_17925</name>
</gene>
<dbReference type="InterPro" id="IPR029063">
    <property type="entry name" value="SAM-dependent_MTases_sf"/>
</dbReference>
<keyword evidence="3" id="KW-1185">Reference proteome</keyword>
<protein>
    <submittedName>
        <fullName evidence="2">Ribosomal RNA large subunit methyltransferase J</fullName>
    </submittedName>
</protein>
<feature type="non-terminal residue" evidence="2">
    <location>
        <position position="1"/>
    </location>
</feature>
<dbReference type="InterPro" id="IPR002877">
    <property type="entry name" value="RNA_MeTrfase_FtsJ_dom"/>
</dbReference>
<dbReference type="SUPFAM" id="SSF53335">
    <property type="entry name" value="S-adenosyl-L-methionine-dependent methyltransferases"/>
    <property type="match status" value="1"/>
</dbReference>
<accession>A0A0L0F0B6</accession>
<dbReference type="RefSeq" id="XP_014143465.1">
    <property type="nucleotide sequence ID" value="XM_014287990.1"/>
</dbReference>
<organism evidence="2 3">
    <name type="scientific">Sphaeroforma arctica JP610</name>
    <dbReference type="NCBI Taxonomy" id="667725"/>
    <lineage>
        <taxon>Eukaryota</taxon>
        <taxon>Ichthyosporea</taxon>
        <taxon>Ichthyophonida</taxon>
        <taxon>Sphaeroforma</taxon>
    </lineage>
</organism>
<dbReference type="OrthoDB" id="20105at2759"/>
<dbReference type="Proteomes" id="UP000054560">
    <property type="component" value="Unassembled WGS sequence"/>
</dbReference>
<sequence length="66" mass="6905">AVALDIGASPGGWSYWLADRCATVVAVDPGALKAPIPSNVIHVQDRIENFLLPEMQANADFGGGLK</sequence>
<evidence type="ECO:0000259" key="1">
    <source>
        <dbReference type="Pfam" id="PF01728"/>
    </source>
</evidence>
<reference evidence="2 3" key="1">
    <citation type="submission" date="2011-02" db="EMBL/GenBank/DDBJ databases">
        <title>The Genome Sequence of Sphaeroforma arctica JP610.</title>
        <authorList>
            <consortium name="The Broad Institute Genome Sequencing Platform"/>
            <person name="Russ C."/>
            <person name="Cuomo C."/>
            <person name="Young S.K."/>
            <person name="Zeng Q."/>
            <person name="Gargeya S."/>
            <person name="Alvarado L."/>
            <person name="Berlin A."/>
            <person name="Chapman S.B."/>
            <person name="Chen Z."/>
            <person name="Freedman E."/>
            <person name="Gellesch M."/>
            <person name="Goldberg J."/>
            <person name="Griggs A."/>
            <person name="Gujja S."/>
            <person name="Heilman E."/>
            <person name="Heiman D."/>
            <person name="Howarth C."/>
            <person name="Mehta T."/>
            <person name="Neiman D."/>
            <person name="Pearson M."/>
            <person name="Roberts A."/>
            <person name="Saif S."/>
            <person name="Shea T."/>
            <person name="Shenoy N."/>
            <person name="Sisk P."/>
            <person name="Stolte C."/>
            <person name="Sykes S."/>
            <person name="White J."/>
            <person name="Yandava C."/>
            <person name="Burger G."/>
            <person name="Gray M.W."/>
            <person name="Holland P.W.H."/>
            <person name="King N."/>
            <person name="Lang F.B.F."/>
            <person name="Roger A.J."/>
            <person name="Ruiz-Trillo I."/>
            <person name="Haas B."/>
            <person name="Nusbaum C."/>
            <person name="Birren B."/>
        </authorList>
    </citation>
    <scope>NUCLEOTIDE SEQUENCE [LARGE SCALE GENOMIC DNA]</scope>
    <source>
        <strain evidence="2 3">JP610</strain>
    </source>
</reference>
<name>A0A0L0F0B6_9EUKA</name>
<dbReference type="GO" id="GO:0008168">
    <property type="term" value="F:methyltransferase activity"/>
    <property type="evidence" value="ECO:0007669"/>
    <property type="project" value="UniProtKB-KW"/>
</dbReference>
<evidence type="ECO:0000313" key="3">
    <source>
        <dbReference type="Proteomes" id="UP000054560"/>
    </source>
</evidence>
<proteinExistence type="predicted"/>